<dbReference type="AlphaFoldDB" id="A0AAD6YRG3"/>
<evidence type="ECO:0000313" key="4">
    <source>
        <dbReference type="Proteomes" id="UP001219525"/>
    </source>
</evidence>
<dbReference type="PROSITE" id="PS50181">
    <property type="entry name" value="FBOX"/>
    <property type="match status" value="1"/>
</dbReference>
<feature type="signal peptide" evidence="1">
    <location>
        <begin position="1"/>
        <end position="31"/>
    </location>
</feature>
<dbReference type="SUPFAM" id="SSF81383">
    <property type="entry name" value="F-box domain"/>
    <property type="match status" value="1"/>
</dbReference>
<organism evidence="3 4">
    <name type="scientific">Mycena pura</name>
    <dbReference type="NCBI Taxonomy" id="153505"/>
    <lineage>
        <taxon>Eukaryota</taxon>
        <taxon>Fungi</taxon>
        <taxon>Dikarya</taxon>
        <taxon>Basidiomycota</taxon>
        <taxon>Agaricomycotina</taxon>
        <taxon>Agaricomycetes</taxon>
        <taxon>Agaricomycetidae</taxon>
        <taxon>Agaricales</taxon>
        <taxon>Marasmiineae</taxon>
        <taxon>Mycenaceae</taxon>
        <taxon>Mycena</taxon>
    </lineage>
</organism>
<keyword evidence="4" id="KW-1185">Reference proteome</keyword>
<keyword evidence="1" id="KW-0732">Signal</keyword>
<dbReference type="Gene3D" id="1.20.1280.50">
    <property type="match status" value="1"/>
</dbReference>
<feature type="chain" id="PRO_5042070492" description="F-box domain-containing protein" evidence="1">
    <location>
        <begin position="32"/>
        <end position="488"/>
    </location>
</feature>
<dbReference type="SMART" id="SM00256">
    <property type="entry name" value="FBOX"/>
    <property type="match status" value="1"/>
</dbReference>
<name>A0AAD6YRG3_9AGAR</name>
<dbReference type="InterPro" id="IPR036047">
    <property type="entry name" value="F-box-like_dom_sf"/>
</dbReference>
<evidence type="ECO:0000313" key="3">
    <source>
        <dbReference type="EMBL" id="KAJ7227166.1"/>
    </source>
</evidence>
<gene>
    <name evidence="3" type="ORF">GGX14DRAFT_418416</name>
</gene>
<evidence type="ECO:0000259" key="2">
    <source>
        <dbReference type="PROSITE" id="PS50181"/>
    </source>
</evidence>
<comment type="caution">
    <text evidence="3">The sequence shown here is derived from an EMBL/GenBank/DDBJ whole genome shotgun (WGS) entry which is preliminary data.</text>
</comment>
<dbReference type="EMBL" id="JARJCW010000003">
    <property type="protein sequence ID" value="KAJ7227166.1"/>
    <property type="molecule type" value="Genomic_DNA"/>
</dbReference>
<sequence length="488" mass="54346">MAATCPLLTLPGDVLLNILLFLSLPDILVVGQLCRGLHEYTLNSDYLWHQLLRKDPSNLPLDVEPYVDQADIPATMLQKVVTRGLRLDHNWRRSNPRIKALIRIGGMDNVSQMQLIGSDWLVVLRRSPSSLSVWRVVDTKRAFRTAFIDLPDSTVPLKFAATMHRQCRELSIALISATKSGTLLSAYSIPLNPQVDDSSAATFNLASPRVICNICRPETDGQFYEVHIHSHLIAVGIHSVLPPVYRILFINSLTAVQCLVDPEWPEQVTQFHFKVYPRHLVLTGVRSQSTLVVRIHDLPPAMSRSATANSSSLLESVSLIESLAAPVAEYESPTISDLDYTLCADSTRNVSHISSISFHSLIRRADDYIFHFPLVCGAKWLEGSAGTGKPSFIHRFSTHTSASAEIVCLGETGSRAVWLERRWTSDEYTLMKGTFSPNRGNPVVVEPLLARHLALPFELRMCQALAFEESTGRVCVAVHSGELYILEF</sequence>
<dbReference type="InterPro" id="IPR001810">
    <property type="entry name" value="F-box_dom"/>
</dbReference>
<evidence type="ECO:0000256" key="1">
    <source>
        <dbReference type="SAM" id="SignalP"/>
    </source>
</evidence>
<proteinExistence type="predicted"/>
<feature type="domain" description="F-box" evidence="2">
    <location>
        <begin position="4"/>
        <end position="51"/>
    </location>
</feature>
<dbReference type="Pfam" id="PF12937">
    <property type="entry name" value="F-box-like"/>
    <property type="match status" value="1"/>
</dbReference>
<reference evidence="3" key="1">
    <citation type="submission" date="2023-03" db="EMBL/GenBank/DDBJ databases">
        <title>Massive genome expansion in bonnet fungi (Mycena s.s.) driven by repeated elements and novel gene families across ecological guilds.</title>
        <authorList>
            <consortium name="Lawrence Berkeley National Laboratory"/>
            <person name="Harder C.B."/>
            <person name="Miyauchi S."/>
            <person name="Viragh M."/>
            <person name="Kuo A."/>
            <person name="Thoen E."/>
            <person name="Andreopoulos B."/>
            <person name="Lu D."/>
            <person name="Skrede I."/>
            <person name="Drula E."/>
            <person name="Henrissat B."/>
            <person name="Morin E."/>
            <person name="Kohler A."/>
            <person name="Barry K."/>
            <person name="LaButti K."/>
            <person name="Morin E."/>
            <person name="Salamov A."/>
            <person name="Lipzen A."/>
            <person name="Mereny Z."/>
            <person name="Hegedus B."/>
            <person name="Baldrian P."/>
            <person name="Stursova M."/>
            <person name="Weitz H."/>
            <person name="Taylor A."/>
            <person name="Grigoriev I.V."/>
            <person name="Nagy L.G."/>
            <person name="Martin F."/>
            <person name="Kauserud H."/>
        </authorList>
    </citation>
    <scope>NUCLEOTIDE SEQUENCE</scope>
    <source>
        <strain evidence="3">9144</strain>
    </source>
</reference>
<dbReference type="Proteomes" id="UP001219525">
    <property type="component" value="Unassembled WGS sequence"/>
</dbReference>
<accession>A0AAD6YRG3</accession>
<protein>
    <recommendedName>
        <fullName evidence="2">F-box domain-containing protein</fullName>
    </recommendedName>
</protein>